<protein>
    <submittedName>
        <fullName evidence="1">Uncharacterized protein</fullName>
    </submittedName>
</protein>
<dbReference type="AlphaFoldDB" id="A0A4R2B7R3"/>
<evidence type="ECO:0000313" key="2">
    <source>
        <dbReference type="Proteomes" id="UP000295689"/>
    </source>
</evidence>
<accession>A0A4R2B7R3</accession>
<gene>
    <name evidence="1" type="ORF">EV146_110227</name>
</gene>
<comment type="caution">
    <text evidence="1">The sequence shown here is derived from an EMBL/GenBank/DDBJ whole genome shotgun (WGS) entry which is preliminary data.</text>
</comment>
<evidence type="ECO:0000313" key="1">
    <source>
        <dbReference type="EMBL" id="TCN22741.1"/>
    </source>
</evidence>
<proteinExistence type="predicted"/>
<organism evidence="1 2">
    <name type="scientific">Mesobacillus foraminis</name>
    <dbReference type="NCBI Taxonomy" id="279826"/>
    <lineage>
        <taxon>Bacteria</taxon>
        <taxon>Bacillati</taxon>
        <taxon>Bacillota</taxon>
        <taxon>Bacilli</taxon>
        <taxon>Bacillales</taxon>
        <taxon>Bacillaceae</taxon>
        <taxon>Mesobacillus</taxon>
    </lineage>
</organism>
<dbReference type="Proteomes" id="UP000295689">
    <property type="component" value="Unassembled WGS sequence"/>
</dbReference>
<reference evidence="1 2" key="1">
    <citation type="journal article" date="2015" name="Stand. Genomic Sci.">
        <title>Genomic Encyclopedia of Bacterial and Archaeal Type Strains, Phase III: the genomes of soil and plant-associated and newly described type strains.</title>
        <authorList>
            <person name="Whitman W.B."/>
            <person name="Woyke T."/>
            <person name="Klenk H.P."/>
            <person name="Zhou Y."/>
            <person name="Lilburn T.G."/>
            <person name="Beck B.J."/>
            <person name="De Vos P."/>
            <person name="Vandamme P."/>
            <person name="Eisen J.A."/>
            <person name="Garrity G."/>
            <person name="Hugenholtz P."/>
            <person name="Kyrpides N.C."/>
        </authorList>
    </citation>
    <scope>NUCLEOTIDE SEQUENCE [LARGE SCALE GENOMIC DNA]</scope>
    <source>
        <strain evidence="1 2">CV53</strain>
    </source>
</reference>
<dbReference type="EMBL" id="SLVV01000010">
    <property type="protein sequence ID" value="TCN22741.1"/>
    <property type="molecule type" value="Genomic_DNA"/>
</dbReference>
<name>A0A4R2B7R3_9BACI</name>
<sequence>MINTVKEYKLQNGEKLGNYLENEYASFKTEWSQIGNVVTFLVYVPGLRSPNIFKWEVKGDSIYSTNESAITVTPELNKTNLEIAENRNFIRGEDLMIHNYVKENYRENSQPIEVVFDEASKEFGLPQEDIEAIYLKVENTSYKKG</sequence>
<dbReference type="RefSeq" id="WP_132009697.1">
    <property type="nucleotide sequence ID" value="NZ_JABUHM010000011.1"/>
</dbReference>
<keyword evidence="2" id="KW-1185">Reference proteome</keyword>